<dbReference type="STRING" id="29421.B2M20_07825"/>
<protein>
    <submittedName>
        <fullName evidence="1">Uncharacterized protein</fullName>
    </submittedName>
</protein>
<comment type="caution">
    <text evidence="1">The sequence shown here is derived from an EMBL/GenBank/DDBJ whole genome shotgun (WGS) entry which is preliminary data.</text>
</comment>
<name>A0A1V4HZJ4_NITVU</name>
<proteinExistence type="predicted"/>
<dbReference type="AlphaFoldDB" id="A0A1V4HZJ4"/>
<evidence type="ECO:0000313" key="1">
    <source>
        <dbReference type="EMBL" id="OPH83285.1"/>
    </source>
</evidence>
<keyword evidence="2" id="KW-1185">Reference proteome</keyword>
<organism evidence="1 2">
    <name type="scientific">Nitrobacter vulgaris</name>
    <dbReference type="NCBI Taxonomy" id="29421"/>
    <lineage>
        <taxon>Bacteria</taxon>
        <taxon>Pseudomonadati</taxon>
        <taxon>Pseudomonadota</taxon>
        <taxon>Alphaproteobacteria</taxon>
        <taxon>Hyphomicrobiales</taxon>
        <taxon>Nitrobacteraceae</taxon>
        <taxon>Nitrobacter</taxon>
    </lineage>
</organism>
<reference evidence="1 2" key="1">
    <citation type="submission" date="2017-02" db="EMBL/GenBank/DDBJ databases">
        <title>Genome sequence of the nitrite-oxidizing bacterium Nitrobacter vulgaris strain Ab1.</title>
        <authorList>
            <person name="Mellbye B.L."/>
            <person name="Davis E.W."/>
            <person name="Spieck E."/>
            <person name="Chang J.H."/>
            <person name="Bottomley P.J."/>
            <person name="Sayavedra-Soto L.A."/>
        </authorList>
    </citation>
    <scope>NUCLEOTIDE SEQUENCE [LARGE SCALE GENOMIC DNA]</scope>
    <source>
        <strain evidence="1 2">Ab1</strain>
    </source>
</reference>
<dbReference type="Proteomes" id="UP000189940">
    <property type="component" value="Unassembled WGS sequence"/>
</dbReference>
<sequence>MESPLVVEAPAPLLLLQHRPVQAVLAQPIADDLLQHRRGGRVGEVVDPADGVDIEVIAAIGRMVVPRALKPWAYSEMFLRIGLSDTLNQAATVS</sequence>
<evidence type="ECO:0000313" key="2">
    <source>
        <dbReference type="Proteomes" id="UP000189940"/>
    </source>
</evidence>
<accession>A0A1V4HZJ4</accession>
<dbReference type="EMBL" id="MWPQ01000035">
    <property type="protein sequence ID" value="OPH83285.1"/>
    <property type="molecule type" value="Genomic_DNA"/>
</dbReference>
<gene>
    <name evidence="1" type="ORF">B2M20_07825</name>
</gene>